<comment type="caution">
    <text evidence="2">The sequence shown here is derived from an EMBL/GenBank/DDBJ whole genome shotgun (WGS) entry which is preliminary data.</text>
</comment>
<keyword evidence="1" id="KW-1133">Transmembrane helix</keyword>
<accession>A0A813F312</accession>
<organism evidence="2 3">
    <name type="scientific">Polarella glacialis</name>
    <name type="common">Dinoflagellate</name>
    <dbReference type="NCBI Taxonomy" id="89957"/>
    <lineage>
        <taxon>Eukaryota</taxon>
        <taxon>Sar</taxon>
        <taxon>Alveolata</taxon>
        <taxon>Dinophyceae</taxon>
        <taxon>Suessiales</taxon>
        <taxon>Suessiaceae</taxon>
        <taxon>Polarella</taxon>
    </lineage>
</organism>
<dbReference type="EMBL" id="CAJNNV010023772">
    <property type="protein sequence ID" value="CAE8608752.1"/>
    <property type="molecule type" value="Genomic_DNA"/>
</dbReference>
<reference evidence="2" key="1">
    <citation type="submission" date="2021-02" db="EMBL/GenBank/DDBJ databases">
        <authorList>
            <person name="Dougan E. K."/>
            <person name="Rhodes N."/>
            <person name="Thang M."/>
            <person name="Chan C."/>
        </authorList>
    </citation>
    <scope>NUCLEOTIDE SEQUENCE</scope>
</reference>
<gene>
    <name evidence="2" type="ORF">PGLA1383_LOCUS26594</name>
</gene>
<protein>
    <submittedName>
        <fullName evidence="2">Uncharacterized protein</fullName>
    </submittedName>
</protein>
<proteinExistence type="predicted"/>
<keyword evidence="3" id="KW-1185">Reference proteome</keyword>
<dbReference type="Proteomes" id="UP000654075">
    <property type="component" value="Unassembled WGS sequence"/>
</dbReference>
<keyword evidence="1" id="KW-0812">Transmembrane</keyword>
<feature type="transmembrane region" description="Helical" evidence="1">
    <location>
        <begin position="189"/>
        <end position="208"/>
    </location>
</feature>
<evidence type="ECO:0000313" key="2">
    <source>
        <dbReference type="EMBL" id="CAE8608752.1"/>
    </source>
</evidence>
<feature type="transmembrane region" description="Helical" evidence="1">
    <location>
        <begin position="114"/>
        <end position="137"/>
    </location>
</feature>
<evidence type="ECO:0000256" key="1">
    <source>
        <dbReference type="SAM" id="Phobius"/>
    </source>
</evidence>
<keyword evidence="1" id="KW-0472">Membrane</keyword>
<sequence>MHLAEQLQLRLLLLLLLCLLLLLLSLLLLSLLLLCLLLLLLLLLFIVVVVVLVVVVVAVVIVCCCCCYCGCRRSQSLAPRCPTQRRRVAQFRLDTPVDSIVFISLSQLRDLLPIYYFSVAVSAIYYIGVSVFAQAAFSEPCFGAEASLCSFTSAATSSRHIFCFVFHPLTASNLYFCRALVSSFIWKRMLDTCVCVCLSLTVLVRVFVCRAAR</sequence>
<evidence type="ECO:0000313" key="3">
    <source>
        <dbReference type="Proteomes" id="UP000654075"/>
    </source>
</evidence>
<feature type="transmembrane region" description="Helical" evidence="1">
    <location>
        <begin position="45"/>
        <end position="70"/>
    </location>
</feature>
<feature type="transmembrane region" description="Helical" evidence="1">
    <location>
        <begin position="12"/>
        <end position="39"/>
    </location>
</feature>
<dbReference type="AlphaFoldDB" id="A0A813F312"/>
<name>A0A813F312_POLGL</name>